<feature type="compositionally biased region" description="Basic and acidic residues" evidence="1">
    <location>
        <begin position="356"/>
        <end position="370"/>
    </location>
</feature>
<feature type="compositionally biased region" description="Gly residues" evidence="1">
    <location>
        <begin position="377"/>
        <end position="393"/>
    </location>
</feature>
<feature type="region of interest" description="Disordered" evidence="1">
    <location>
        <begin position="223"/>
        <end position="457"/>
    </location>
</feature>
<name>A0A9W4H552_9ACTN</name>
<evidence type="ECO:0000256" key="1">
    <source>
        <dbReference type="SAM" id="MobiDB-lite"/>
    </source>
</evidence>
<feature type="compositionally biased region" description="Basic and acidic residues" evidence="1">
    <location>
        <begin position="440"/>
        <end position="457"/>
    </location>
</feature>
<accession>A0A9W4H552</accession>
<proteinExistence type="predicted"/>
<gene>
    <name evidence="2" type="ORF">SBRY_50598</name>
</gene>
<reference evidence="2" key="1">
    <citation type="submission" date="2021-06" db="EMBL/GenBank/DDBJ databases">
        <authorList>
            <person name="Arsene-Ploetze F."/>
        </authorList>
    </citation>
    <scope>NUCLEOTIDE SEQUENCE</scope>
    <source>
        <strain evidence="2">SBRY1</strain>
    </source>
</reference>
<keyword evidence="3" id="KW-1185">Reference proteome</keyword>
<dbReference type="Proteomes" id="UP001153328">
    <property type="component" value="Unassembled WGS sequence"/>
</dbReference>
<dbReference type="AlphaFoldDB" id="A0A9W4H552"/>
<feature type="compositionally biased region" description="Basic residues" evidence="1">
    <location>
        <begin position="302"/>
        <end position="314"/>
    </location>
</feature>
<feature type="region of interest" description="Disordered" evidence="1">
    <location>
        <begin position="109"/>
        <end position="132"/>
    </location>
</feature>
<organism evidence="2 3">
    <name type="scientific">Actinacidiphila bryophytorum</name>
    <dbReference type="NCBI Taxonomy" id="1436133"/>
    <lineage>
        <taxon>Bacteria</taxon>
        <taxon>Bacillati</taxon>
        <taxon>Actinomycetota</taxon>
        <taxon>Actinomycetes</taxon>
        <taxon>Kitasatosporales</taxon>
        <taxon>Streptomycetaceae</taxon>
        <taxon>Actinacidiphila</taxon>
    </lineage>
</organism>
<sequence length="486" mass="49361">MQAAARGSVPIRARARRSVGHWPNGVRGGNSLLRGTRATPRATGAWCGARLRRKGAHAPRGWRAAPLAPPPRGPQEGVRGSGSRGSPGTVAQSTPQVGAVLVGCGHEPRDPETARGTGRYPHLQTGPAAGRRGGCAGLQAVLEREPVPAAARCSGGGHRRRGVLQSLSGLVLLAPHRRAGGAFRGAGRACGDRHGLGGCGAAAAAGDLGSRRRSDLRLAVLRGLSDHHQDQRGAAGAGAAGRRRAARPGRDGRRGHRTDPADLRLQPQQPHRHRGAQGRAGALPRPGPRRRPGGAGRGLPGVHHRPRRARRHRGLPGPAQRGGAAHLLQGVRPCGPASRLRHRARAGGGGAAQDRGALRGEPARAGRRGGEPAGRAGAAGAGRGPGRRAGTGGRRADRAGLDGAGDPGQLRLAAAGGAHGGIRRGVRAGRHHGPALRGRGCADHGGGDGGERPAAADRRGLPQGALTASPALTGAWNAALTCWFAP</sequence>
<evidence type="ECO:0000313" key="2">
    <source>
        <dbReference type="EMBL" id="CAG7651372.1"/>
    </source>
</evidence>
<dbReference type="EMBL" id="CAJVAX010000019">
    <property type="protein sequence ID" value="CAG7651372.1"/>
    <property type="molecule type" value="Genomic_DNA"/>
</dbReference>
<protein>
    <submittedName>
        <fullName evidence="2">Uncharacterized protein</fullName>
    </submittedName>
</protein>
<comment type="caution">
    <text evidence="2">The sequence shown here is derived from an EMBL/GenBank/DDBJ whole genome shotgun (WGS) entry which is preliminary data.</text>
</comment>
<evidence type="ECO:0000313" key="3">
    <source>
        <dbReference type="Proteomes" id="UP001153328"/>
    </source>
</evidence>
<feature type="compositionally biased region" description="Basic and acidic residues" evidence="1">
    <location>
        <begin position="248"/>
        <end position="262"/>
    </location>
</feature>
<feature type="compositionally biased region" description="Low complexity" evidence="1">
    <location>
        <begin position="407"/>
        <end position="416"/>
    </location>
</feature>
<feature type="region of interest" description="Disordered" evidence="1">
    <location>
        <begin position="56"/>
        <end position="93"/>
    </location>
</feature>
<feature type="compositionally biased region" description="Basic residues" evidence="1">
    <location>
        <begin position="421"/>
        <end position="434"/>
    </location>
</feature>